<evidence type="ECO:0000313" key="7">
    <source>
        <dbReference type="EMBL" id="NIZ62214.1"/>
    </source>
</evidence>
<evidence type="ECO:0000313" key="8">
    <source>
        <dbReference type="Proteomes" id="UP001429564"/>
    </source>
</evidence>
<comment type="caution">
    <text evidence="7">The sequence shown here is derived from an EMBL/GenBank/DDBJ whole genome shotgun (WGS) entry which is preliminary data.</text>
</comment>
<dbReference type="PROSITE" id="PS00211">
    <property type="entry name" value="ABC_TRANSPORTER_1"/>
    <property type="match status" value="1"/>
</dbReference>
<evidence type="ECO:0000256" key="3">
    <source>
        <dbReference type="ARBA" id="ARBA00022737"/>
    </source>
</evidence>
<dbReference type="InterPro" id="IPR017871">
    <property type="entry name" value="ABC_transporter-like_CS"/>
</dbReference>
<keyword evidence="1" id="KW-0813">Transport</keyword>
<dbReference type="EMBL" id="QHLQ01000015">
    <property type="protein sequence ID" value="NIZ62214.1"/>
    <property type="molecule type" value="Genomic_DNA"/>
</dbReference>
<dbReference type="InterPro" id="IPR003439">
    <property type="entry name" value="ABC_transporter-like_ATP-bd"/>
</dbReference>
<dbReference type="GO" id="GO:0005524">
    <property type="term" value="F:ATP binding"/>
    <property type="evidence" value="ECO:0007669"/>
    <property type="project" value="UniProtKB-KW"/>
</dbReference>
<dbReference type="CDD" id="cd03216">
    <property type="entry name" value="ABC_Carb_Monos_I"/>
    <property type="match status" value="1"/>
</dbReference>
<protein>
    <submittedName>
        <fullName evidence="7">Sugar ABC transporter ATP-binding protein</fullName>
    </submittedName>
</protein>
<dbReference type="Gene3D" id="3.40.50.300">
    <property type="entry name" value="P-loop containing nucleotide triphosphate hydrolases"/>
    <property type="match status" value="2"/>
</dbReference>
<dbReference type="InterPro" id="IPR027417">
    <property type="entry name" value="P-loop_NTPase"/>
</dbReference>
<reference evidence="7 8" key="1">
    <citation type="submission" date="2018-05" db="EMBL/GenBank/DDBJ databases">
        <authorList>
            <person name="Zhang Y.-J."/>
        </authorList>
    </citation>
    <scope>NUCLEOTIDE SEQUENCE [LARGE SCALE GENOMIC DNA]</scope>
    <source>
        <strain evidence="7 8">CY04</strain>
    </source>
</reference>
<dbReference type="SMART" id="SM00382">
    <property type="entry name" value="AAA"/>
    <property type="match status" value="2"/>
</dbReference>
<evidence type="ECO:0000256" key="4">
    <source>
        <dbReference type="ARBA" id="ARBA00022741"/>
    </source>
</evidence>
<keyword evidence="3" id="KW-0677">Repeat</keyword>
<dbReference type="SUPFAM" id="SSF52540">
    <property type="entry name" value="P-loop containing nucleoside triphosphate hydrolases"/>
    <property type="match status" value="2"/>
</dbReference>
<evidence type="ECO:0000256" key="1">
    <source>
        <dbReference type="ARBA" id="ARBA00022448"/>
    </source>
</evidence>
<dbReference type="PANTHER" id="PTHR43790:SF9">
    <property type="entry name" value="GALACTOFURANOSE TRANSPORTER ATP-BINDING PROTEIN YTFR"/>
    <property type="match status" value="1"/>
</dbReference>
<evidence type="ECO:0000256" key="5">
    <source>
        <dbReference type="ARBA" id="ARBA00022840"/>
    </source>
</evidence>
<keyword evidence="5 7" id="KW-0067">ATP-binding</keyword>
<dbReference type="PANTHER" id="PTHR43790">
    <property type="entry name" value="CARBOHYDRATE TRANSPORT ATP-BINDING PROTEIN MG119-RELATED"/>
    <property type="match status" value="1"/>
</dbReference>
<dbReference type="InterPro" id="IPR003593">
    <property type="entry name" value="AAA+_ATPase"/>
</dbReference>
<evidence type="ECO:0000256" key="2">
    <source>
        <dbReference type="ARBA" id="ARBA00022597"/>
    </source>
</evidence>
<dbReference type="Pfam" id="PF00005">
    <property type="entry name" value="ABC_tran"/>
    <property type="match status" value="2"/>
</dbReference>
<accession>A0ABX0W985</accession>
<feature type="domain" description="ABC transporter" evidence="6">
    <location>
        <begin position="276"/>
        <end position="512"/>
    </location>
</feature>
<dbReference type="PROSITE" id="PS50893">
    <property type="entry name" value="ABC_TRANSPORTER_2"/>
    <property type="match status" value="2"/>
</dbReference>
<sequence length="523" mass="56211">MTEVAIRLPYQGGKPVRNDAVKLAGITKVFGANDVLRGVDLVLNPGEITVLMGANGAGKSTLVKILCGVHTANAGTITLGGEPFSPSSPSEAIRAGVVTVHQSINDGVIPDLDIASNLMLDHLTAPGSGFFLNKRKHRAEARKIAAAMELNVDVTQTVSELGLADRQLVAIARAMAHKPKLLILDEPTSSLSAVEAQRLFRLLDRLRDAGAAILYISHRMSDIRRIADRIVSMRDGIISGVFETAPLDYEGAVKAMLGHAMTDVDVHIPEAGAPVIRLSDISLRPGSKPFSLDLHANEVVAITGLVGSGKTDFANILFGLGQPITGSMSLHGKPYHPITQRQAINAGVFLCPKDRASNAVVQDFDISRNITIPFLDRHSAFSFLNRRSERTKAQCTITDLGIVCQSDGDEIGSLSGGNQQKVMVGRWLSEASNLLVLDEPFQGVDIKARRDIGHKIRETADTRATVVLVAEMDEALEISDRIIVMADHTIVGDHRNDNVDLARVLTQVAGQQSETTDKTEHAI</sequence>
<proteinExistence type="predicted"/>
<gene>
    <name evidence="7" type="ORF">DL239_14640</name>
</gene>
<dbReference type="CDD" id="cd03215">
    <property type="entry name" value="ABC_Carb_Monos_II"/>
    <property type="match status" value="1"/>
</dbReference>
<name>A0ABX0W985_9RHOB</name>
<organism evidence="7 8">
    <name type="scientific">Parasedimentitalea denitrificans</name>
    <dbReference type="NCBI Taxonomy" id="2211118"/>
    <lineage>
        <taxon>Bacteria</taxon>
        <taxon>Pseudomonadati</taxon>
        <taxon>Pseudomonadota</taxon>
        <taxon>Alphaproteobacteria</taxon>
        <taxon>Rhodobacterales</taxon>
        <taxon>Paracoccaceae</taxon>
        <taxon>Parasedimentitalea</taxon>
    </lineage>
</organism>
<keyword evidence="8" id="KW-1185">Reference proteome</keyword>
<dbReference type="Proteomes" id="UP001429564">
    <property type="component" value="Unassembled WGS sequence"/>
</dbReference>
<feature type="domain" description="ABC transporter" evidence="6">
    <location>
        <begin position="21"/>
        <end position="260"/>
    </location>
</feature>
<keyword evidence="4" id="KW-0547">Nucleotide-binding</keyword>
<evidence type="ECO:0000259" key="6">
    <source>
        <dbReference type="PROSITE" id="PS50893"/>
    </source>
</evidence>
<keyword evidence="2" id="KW-0762">Sugar transport</keyword>
<dbReference type="InterPro" id="IPR050107">
    <property type="entry name" value="ABC_carbohydrate_import_ATPase"/>
</dbReference>